<name>A0AAN9A7J6_HALRR</name>
<keyword evidence="16" id="KW-1185">Reference proteome</keyword>
<dbReference type="EMBL" id="JAXCGZ010011360">
    <property type="protein sequence ID" value="KAK7075130.1"/>
    <property type="molecule type" value="Genomic_DNA"/>
</dbReference>
<dbReference type="AlphaFoldDB" id="A0AAN9A7J6"/>
<gene>
    <name evidence="15" type="ORF">SK128_022992</name>
</gene>
<evidence type="ECO:0000256" key="11">
    <source>
        <dbReference type="ARBA" id="ARBA00023286"/>
    </source>
</evidence>
<protein>
    <recommendedName>
        <fullName evidence="14">Ionotropic glutamate receptor L-glutamate and glycine-binding domain-containing protein</fullName>
    </recommendedName>
</protein>
<sequence>MQPKIASVTNAFGSFFKELQMVYFKGCSTVIFHEPSSLHHDEKFQPDEKEDRLNMDIILRDIVSSSRIIFTLEDSLSSTLEDMNLNTITHCPVYVTVAPMISSVSDFYALPNKDWDKYFLSRKHIIYTESSIEDIKEFMKAGEISTMTQLLIIRPYAGSSPALHVYTNNPYAPSTESWLNFLMVWRGGSLSISTNLFPDKLRNFHGHKMKVVAFHFPPRIFLVKKHGITQVYGVDIEVLKALSKALNFSLSYSRPSDNEMWGWDQGNGSWTGLMGDLQYRKADIGVADLYIMENYFTIIDMSIEYDIEYLCFVNLVPGPLPQWMALGLPFLLESWIAVCITIVAGMIFIVLLRYCGYFSGRDEVQWFNSPSNTSLLLFSIVLNNAWTRGPSTSHMRIFLTLWSVAFFILASAYRGNLISYLTVPLEQPPIDTHKQLYEKGTDVGSMGNTFKNLMEKNADPYVRLLANRYQMIPSPDVGFQRTLQAQAALSQ</sequence>
<evidence type="ECO:0000256" key="13">
    <source>
        <dbReference type="SAM" id="Phobius"/>
    </source>
</evidence>
<accession>A0AAN9A7J6</accession>
<dbReference type="Gene3D" id="3.40.190.10">
    <property type="entry name" value="Periplasmic binding protein-like II"/>
    <property type="match status" value="1"/>
</dbReference>
<comment type="caution">
    <text evidence="15">The sequence shown here is derived from an EMBL/GenBank/DDBJ whole genome shotgun (WGS) entry which is preliminary data.</text>
</comment>
<evidence type="ECO:0000256" key="6">
    <source>
        <dbReference type="ARBA" id="ARBA00022989"/>
    </source>
</evidence>
<dbReference type="GO" id="GO:0015276">
    <property type="term" value="F:ligand-gated monoatomic ion channel activity"/>
    <property type="evidence" value="ECO:0007669"/>
    <property type="project" value="InterPro"/>
</dbReference>
<comment type="subcellular location">
    <subcellularLocation>
        <location evidence="1">Cell membrane</location>
        <topology evidence="1">Multi-pass membrane protein</topology>
    </subcellularLocation>
</comment>
<dbReference type="InterPro" id="IPR001320">
    <property type="entry name" value="Iontro_rcpt_C"/>
</dbReference>
<evidence type="ECO:0000256" key="2">
    <source>
        <dbReference type="ARBA" id="ARBA00008685"/>
    </source>
</evidence>
<evidence type="ECO:0000313" key="15">
    <source>
        <dbReference type="EMBL" id="KAK7075130.1"/>
    </source>
</evidence>
<evidence type="ECO:0000259" key="14">
    <source>
        <dbReference type="SMART" id="SM00918"/>
    </source>
</evidence>
<evidence type="ECO:0000256" key="9">
    <source>
        <dbReference type="ARBA" id="ARBA00023170"/>
    </source>
</evidence>
<dbReference type="SMART" id="SM00918">
    <property type="entry name" value="Lig_chan-Glu_bd"/>
    <property type="match status" value="1"/>
</dbReference>
<keyword evidence="4" id="KW-1003">Cell membrane</keyword>
<evidence type="ECO:0000256" key="1">
    <source>
        <dbReference type="ARBA" id="ARBA00004651"/>
    </source>
</evidence>
<dbReference type="Pfam" id="PF10613">
    <property type="entry name" value="Lig_chan-Glu_bd"/>
    <property type="match status" value="1"/>
</dbReference>
<keyword evidence="7" id="KW-0406">Ion transport</keyword>
<feature type="domain" description="Ionotropic glutamate receptor L-glutamate and glycine-binding" evidence="14">
    <location>
        <begin position="218"/>
        <end position="279"/>
    </location>
</feature>
<feature type="transmembrane region" description="Helical" evidence="13">
    <location>
        <begin position="394"/>
        <end position="413"/>
    </location>
</feature>
<dbReference type="Pfam" id="PF00060">
    <property type="entry name" value="Lig_chan"/>
    <property type="match status" value="1"/>
</dbReference>
<dbReference type="InterPro" id="IPR052192">
    <property type="entry name" value="Insect_Ionotropic_Sensory_Rcpt"/>
</dbReference>
<keyword evidence="5 13" id="KW-0812">Transmembrane</keyword>
<dbReference type="PANTHER" id="PTHR42643">
    <property type="entry name" value="IONOTROPIC RECEPTOR 20A-RELATED"/>
    <property type="match status" value="1"/>
</dbReference>
<evidence type="ECO:0000256" key="8">
    <source>
        <dbReference type="ARBA" id="ARBA00023136"/>
    </source>
</evidence>
<dbReference type="SUPFAM" id="SSF53850">
    <property type="entry name" value="Periplasmic binding protein-like II"/>
    <property type="match status" value="1"/>
</dbReference>
<keyword evidence="9" id="KW-0675">Receptor</keyword>
<proteinExistence type="inferred from homology"/>
<evidence type="ECO:0000256" key="3">
    <source>
        <dbReference type="ARBA" id="ARBA00022448"/>
    </source>
</evidence>
<feature type="transmembrane region" description="Helical" evidence="13">
    <location>
        <begin position="323"/>
        <end position="352"/>
    </location>
</feature>
<keyword evidence="10" id="KW-0325">Glycoprotein</keyword>
<evidence type="ECO:0000256" key="7">
    <source>
        <dbReference type="ARBA" id="ARBA00023065"/>
    </source>
</evidence>
<keyword evidence="3" id="KW-0813">Transport</keyword>
<keyword evidence="6 13" id="KW-1133">Transmembrane helix</keyword>
<feature type="transmembrane region" description="Helical" evidence="13">
    <location>
        <begin position="364"/>
        <end position="382"/>
    </location>
</feature>
<organism evidence="15 16">
    <name type="scientific">Halocaridina rubra</name>
    <name type="common">Hawaiian red shrimp</name>
    <dbReference type="NCBI Taxonomy" id="373956"/>
    <lineage>
        <taxon>Eukaryota</taxon>
        <taxon>Metazoa</taxon>
        <taxon>Ecdysozoa</taxon>
        <taxon>Arthropoda</taxon>
        <taxon>Crustacea</taxon>
        <taxon>Multicrustacea</taxon>
        <taxon>Malacostraca</taxon>
        <taxon>Eumalacostraca</taxon>
        <taxon>Eucarida</taxon>
        <taxon>Decapoda</taxon>
        <taxon>Pleocyemata</taxon>
        <taxon>Caridea</taxon>
        <taxon>Atyoidea</taxon>
        <taxon>Atyidae</taxon>
        <taxon>Halocaridina</taxon>
    </lineage>
</organism>
<evidence type="ECO:0000256" key="4">
    <source>
        <dbReference type="ARBA" id="ARBA00022475"/>
    </source>
</evidence>
<keyword evidence="12" id="KW-0407">Ion channel</keyword>
<dbReference type="GO" id="GO:0005886">
    <property type="term" value="C:plasma membrane"/>
    <property type="evidence" value="ECO:0007669"/>
    <property type="project" value="UniProtKB-SubCell"/>
</dbReference>
<keyword evidence="11" id="KW-1071">Ligand-gated ion channel</keyword>
<evidence type="ECO:0000256" key="5">
    <source>
        <dbReference type="ARBA" id="ARBA00022692"/>
    </source>
</evidence>
<dbReference type="Gene3D" id="1.10.287.70">
    <property type="match status" value="1"/>
</dbReference>
<feature type="non-terminal residue" evidence="15">
    <location>
        <position position="491"/>
    </location>
</feature>
<dbReference type="GO" id="GO:0050906">
    <property type="term" value="P:detection of stimulus involved in sensory perception"/>
    <property type="evidence" value="ECO:0007669"/>
    <property type="project" value="UniProtKB-ARBA"/>
</dbReference>
<dbReference type="PANTHER" id="PTHR42643:SF35">
    <property type="entry name" value="IONOTROPIC RECEPTOR 68A, ISOFORM A"/>
    <property type="match status" value="1"/>
</dbReference>
<evidence type="ECO:0000313" key="16">
    <source>
        <dbReference type="Proteomes" id="UP001381693"/>
    </source>
</evidence>
<reference evidence="15 16" key="1">
    <citation type="submission" date="2023-11" db="EMBL/GenBank/DDBJ databases">
        <title>Halocaridina rubra genome assembly.</title>
        <authorList>
            <person name="Smith C."/>
        </authorList>
    </citation>
    <scope>NUCLEOTIDE SEQUENCE [LARGE SCALE GENOMIC DNA]</scope>
    <source>
        <strain evidence="15">EP-1</strain>
        <tissue evidence="15">Whole</tissue>
    </source>
</reference>
<evidence type="ECO:0000256" key="12">
    <source>
        <dbReference type="ARBA" id="ARBA00023303"/>
    </source>
</evidence>
<dbReference type="InterPro" id="IPR019594">
    <property type="entry name" value="Glu/Gly-bd"/>
</dbReference>
<keyword evidence="8 13" id="KW-0472">Membrane</keyword>
<evidence type="ECO:0000256" key="10">
    <source>
        <dbReference type="ARBA" id="ARBA00023180"/>
    </source>
</evidence>
<comment type="similarity">
    <text evidence="2">Belongs to the glutamate-gated ion channel (TC 1.A.10.1) family.</text>
</comment>
<dbReference type="Proteomes" id="UP001381693">
    <property type="component" value="Unassembled WGS sequence"/>
</dbReference>